<comment type="caution">
    <text evidence="1">The sequence shown here is derived from an EMBL/GenBank/DDBJ whole genome shotgun (WGS) entry which is preliminary data.</text>
</comment>
<sequence>MADHIGWYPAGQVCHPPELPVYLKQICDLKPVVGVPKDDEVIGIHSVVLAANKVSGVQGMHDSRLFMKLSDHLFSIQMAKYRSKYSLITFPSDATYTPPTLPAHVSVQLEPVVGAPSDEDITKVQDAVRVYQHFSTVVPSMFDPRVNMELSQHLFDIQMARHMRNAGESLPNPALEVATESPVRAVEQTLNTAEEPIFAANNAGTGGNAVVVNQIPQLPPGNDIIREVTEQSNQIAERFNQVLERLTQLVERTNQPKDQNNRLAERFDHLIERFNTLEQSNQSVLGGNQLAELLIERSTQFAEQLGRSSERSNQLAEQANKQGEILGEVMKNINRVLVGIQHAIVRNYKGNTTNAADCLTNEKGETLATSKTAYYVSQASFLSRAPLLTHNTLFAIHHSGNI</sequence>
<dbReference type="AlphaFoldDB" id="A0A8H3BZL2"/>
<evidence type="ECO:0000313" key="2">
    <source>
        <dbReference type="Proteomes" id="UP000663853"/>
    </source>
</evidence>
<dbReference type="Gene3D" id="1.10.287.950">
    <property type="entry name" value="Methyl-accepting chemotaxis protein"/>
    <property type="match status" value="1"/>
</dbReference>
<evidence type="ECO:0008006" key="3">
    <source>
        <dbReference type="Google" id="ProtNLM"/>
    </source>
</evidence>
<dbReference type="Proteomes" id="UP000663853">
    <property type="component" value="Unassembled WGS sequence"/>
</dbReference>
<organism evidence="1 2">
    <name type="scientific">Rhizoctonia solani</name>
    <dbReference type="NCBI Taxonomy" id="456999"/>
    <lineage>
        <taxon>Eukaryota</taxon>
        <taxon>Fungi</taxon>
        <taxon>Dikarya</taxon>
        <taxon>Basidiomycota</taxon>
        <taxon>Agaricomycotina</taxon>
        <taxon>Agaricomycetes</taxon>
        <taxon>Cantharellales</taxon>
        <taxon>Ceratobasidiaceae</taxon>
        <taxon>Rhizoctonia</taxon>
    </lineage>
</organism>
<accession>A0A8H3BZL2</accession>
<name>A0A8H3BZL2_9AGAM</name>
<protein>
    <recommendedName>
        <fullName evidence="3">Laminin domain protein</fullName>
    </recommendedName>
</protein>
<proteinExistence type="predicted"/>
<reference evidence="1" key="1">
    <citation type="submission" date="2021-01" db="EMBL/GenBank/DDBJ databases">
        <authorList>
            <person name="Kaushik A."/>
        </authorList>
    </citation>
    <scope>NUCLEOTIDE SEQUENCE</scope>
    <source>
        <strain evidence="1">AG6-10EEA</strain>
    </source>
</reference>
<dbReference type="EMBL" id="CAJMXA010001753">
    <property type="protein sequence ID" value="CAE6469050.1"/>
    <property type="molecule type" value="Genomic_DNA"/>
</dbReference>
<gene>
    <name evidence="1" type="ORF">RDB_LOCUS72062</name>
</gene>
<evidence type="ECO:0000313" key="1">
    <source>
        <dbReference type="EMBL" id="CAE6469050.1"/>
    </source>
</evidence>